<dbReference type="Pfam" id="PF23113">
    <property type="entry name" value="MARCHF6_C"/>
    <property type="match status" value="1"/>
</dbReference>
<evidence type="ECO:0000256" key="4">
    <source>
        <dbReference type="ARBA" id="ARBA00012483"/>
    </source>
</evidence>
<accession>A0ABR2ZWM1</accession>
<keyword evidence="10" id="KW-0862">Zinc</keyword>
<evidence type="ECO:0000259" key="15">
    <source>
        <dbReference type="PROSITE" id="PS51292"/>
    </source>
</evidence>
<evidence type="ECO:0000256" key="8">
    <source>
        <dbReference type="ARBA" id="ARBA00022771"/>
    </source>
</evidence>
<evidence type="ECO:0000256" key="12">
    <source>
        <dbReference type="ARBA" id="ARBA00023136"/>
    </source>
</evidence>
<comment type="pathway">
    <text evidence="3">Protein modification; protein ubiquitination.</text>
</comment>
<feature type="transmembrane region" description="Helical" evidence="14">
    <location>
        <begin position="1560"/>
        <end position="1578"/>
    </location>
</feature>
<feature type="region of interest" description="Disordered" evidence="13">
    <location>
        <begin position="752"/>
        <end position="772"/>
    </location>
</feature>
<name>A0ABR2ZWM1_9AGAR</name>
<comment type="catalytic activity">
    <reaction evidence="1">
        <text>S-ubiquitinyl-[E2 ubiquitin-conjugating enzyme]-L-cysteine + [acceptor protein]-L-lysine = [E2 ubiquitin-conjugating enzyme]-L-cysteine + N(6)-ubiquitinyl-[acceptor protein]-L-lysine.</text>
        <dbReference type="EC" id="2.3.2.27"/>
    </reaction>
</comment>
<evidence type="ECO:0000313" key="17">
    <source>
        <dbReference type="Proteomes" id="UP001437256"/>
    </source>
</evidence>
<feature type="compositionally biased region" description="Basic and acidic residues" evidence="13">
    <location>
        <begin position="632"/>
        <end position="641"/>
    </location>
</feature>
<evidence type="ECO:0000256" key="2">
    <source>
        <dbReference type="ARBA" id="ARBA00004141"/>
    </source>
</evidence>
<keyword evidence="8" id="KW-0863">Zinc-finger</keyword>
<reference evidence="16 17" key="1">
    <citation type="submission" date="2024-05" db="EMBL/GenBank/DDBJ databases">
        <title>A draft genome resource for the thread blight pathogen Marasmius tenuissimus strain MS-2.</title>
        <authorList>
            <person name="Yulfo-Soto G.E."/>
            <person name="Baruah I.K."/>
            <person name="Amoako-Attah I."/>
            <person name="Bukari Y."/>
            <person name="Meinhardt L.W."/>
            <person name="Bailey B.A."/>
            <person name="Cohen S.P."/>
        </authorList>
    </citation>
    <scope>NUCLEOTIDE SEQUENCE [LARGE SCALE GENOMIC DNA]</scope>
    <source>
        <strain evidence="16 17">MS-2</strain>
    </source>
</reference>
<evidence type="ECO:0000256" key="3">
    <source>
        <dbReference type="ARBA" id="ARBA00004906"/>
    </source>
</evidence>
<feature type="transmembrane region" description="Helical" evidence="14">
    <location>
        <begin position="1376"/>
        <end position="1393"/>
    </location>
</feature>
<protein>
    <recommendedName>
        <fullName evidence="4">RING-type E3 ubiquitin transferase</fullName>
        <ecNumber evidence="4">2.3.2.27</ecNumber>
    </recommendedName>
</protein>
<comment type="subcellular location">
    <subcellularLocation>
        <location evidence="2">Membrane</location>
        <topology evidence="2">Multi-pass membrane protein</topology>
    </subcellularLocation>
</comment>
<keyword evidence="7" id="KW-0479">Metal-binding</keyword>
<keyword evidence="12 14" id="KW-0472">Membrane</keyword>
<dbReference type="Proteomes" id="UP001437256">
    <property type="component" value="Unassembled WGS sequence"/>
</dbReference>
<feature type="region of interest" description="Disordered" evidence="13">
    <location>
        <begin position="631"/>
        <end position="739"/>
    </location>
</feature>
<evidence type="ECO:0000256" key="13">
    <source>
        <dbReference type="SAM" id="MobiDB-lite"/>
    </source>
</evidence>
<keyword evidence="11 14" id="KW-1133">Transmembrane helix</keyword>
<dbReference type="EC" id="2.3.2.27" evidence="4"/>
<feature type="transmembrane region" description="Helical" evidence="14">
    <location>
        <begin position="878"/>
        <end position="895"/>
    </location>
</feature>
<feature type="compositionally biased region" description="Acidic residues" evidence="13">
    <location>
        <begin position="671"/>
        <end position="688"/>
    </location>
</feature>
<feature type="compositionally biased region" description="Polar residues" evidence="13">
    <location>
        <begin position="561"/>
        <end position="576"/>
    </location>
</feature>
<dbReference type="InterPro" id="IPR056521">
    <property type="entry name" value="MARCHF6-like_C"/>
</dbReference>
<evidence type="ECO:0000256" key="6">
    <source>
        <dbReference type="ARBA" id="ARBA00022692"/>
    </source>
</evidence>
<keyword evidence="9" id="KW-0833">Ubl conjugation pathway</keyword>
<dbReference type="PROSITE" id="PS51292">
    <property type="entry name" value="ZF_RING_CH"/>
    <property type="match status" value="1"/>
</dbReference>
<feature type="compositionally biased region" description="Low complexity" evidence="13">
    <location>
        <begin position="410"/>
        <end position="426"/>
    </location>
</feature>
<feature type="compositionally biased region" description="Basic residues" evidence="13">
    <location>
        <begin position="395"/>
        <end position="407"/>
    </location>
</feature>
<feature type="transmembrane region" description="Helical" evidence="14">
    <location>
        <begin position="803"/>
        <end position="824"/>
    </location>
</feature>
<keyword evidence="6 14" id="KW-0812">Transmembrane</keyword>
<dbReference type="Pfam" id="PF12906">
    <property type="entry name" value="RINGv"/>
    <property type="match status" value="1"/>
</dbReference>
<feature type="compositionally biased region" description="Acidic residues" evidence="13">
    <location>
        <begin position="706"/>
        <end position="723"/>
    </location>
</feature>
<dbReference type="Gene3D" id="3.30.40.10">
    <property type="entry name" value="Zinc/RING finger domain, C3HC4 (zinc finger)"/>
    <property type="match status" value="1"/>
</dbReference>
<evidence type="ECO:0000256" key="1">
    <source>
        <dbReference type="ARBA" id="ARBA00000900"/>
    </source>
</evidence>
<proteinExistence type="predicted"/>
<evidence type="ECO:0000256" key="14">
    <source>
        <dbReference type="SAM" id="Phobius"/>
    </source>
</evidence>
<evidence type="ECO:0000313" key="16">
    <source>
        <dbReference type="EMBL" id="KAL0066092.1"/>
    </source>
</evidence>
<feature type="transmembrane region" description="Helical" evidence="14">
    <location>
        <begin position="1432"/>
        <end position="1455"/>
    </location>
</feature>
<feature type="compositionally biased region" description="Low complexity" evidence="13">
    <location>
        <begin position="495"/>
        <end position="508"/>
    </location>
</feature>
<gene>
    <name evidence="16" type="ORF">AAF712_006923</name>
</gene>
<evidence type="ECO:0000256" key="7">
    <source>
        <dbReference type="ARBA" id="ARBA00022723"/>
    </source>
</evidence>
<feature type="region of interest" description="Disordered" evidence="13">
    <location>
        <begin position="1601"/>
        <end position="1626"/>
    </location>
</feature>
<feature type="transmembrane region" description="Helical" evidence="14">
    <location>
        <begin position="1335"/>
        <end position="1356"/>
    </location>
</feature>
<dbReference type="SUPFAM" id="SSF57850">
    <property type="entry name" value="RING/U-box"/>
    <property type="match status" value="1"/>
</dbReference>
<dbReference type="SMART" id="SM00744">
    <property type="entry name" value="RINGv"/>
    <property type="match status" value="1"/>
</dbReference>
<dbReference type="CDD" id="cd16702">
    <property type="entry name" value="RING_CH-C4HC3_MARCH6"/>
    <property type="match status" value="1"/>
</dbReference>
<dbReference type="InterPro" id="IPR011016">
    <property type="entry name" value="Znf_RING-CH"/>
</dbReference>
<feature type="transmembrane region" description="Helical" evidence="14">
    <location>
        <begin position="129"/>
        <end position="157"/>
    </location>
</feature>
<feature type="transmembrane region" description="Helical" evidence="14">
    <location>
        <begin position="1084"/>
        <end position="1105"/>
    </location>
</feature>
<organism evidence="16 17">
    <name type="scientific">Marasmius tenuissimus</name>
    <dbReference type="NCBI Taxonomy" id="585030"/>
    <lineage>
        <taxon>Eukaryota</taxon>
        <taxon>Fungi</taxon>
        <taxon>Dikarya</taxon>
        <taxon>Basidiomycota</taxon>
        <taxon>Agaricomycotina</taxon>
        <taxon>Agaricomycetes</taxon>
        <taxon>Agaricomycetidae</taxon>
        <taxon>Agaricales</taxon>
        <taxon>Marasmiineae</taxon>
        <taxon>Marasmiaceae</taxon>
        <taxon>Marasmius</taxon>
    </lineage>
</organism>
<feature type="compositionally biased region" description="Low complexity" evidence="13">
    <location>
        <begin position="441"/>
        <end position="460"/>
    </location>
</feature>
<keyword evidence="17" id="KW-1185">Reference proteome</keyword>
<comment type="caution">
    <text evidence="16">The sequence shown here is derived from an EMBL/GenBank/DDBJ whole genome shotgun (WGS) entry which is preliminary data.</text>
</comment>
<dbReference type="InterPro" id="IPR013083">
    <property type="entry name" value="Znf_RING/FYVE/PHD"/>
</dbReference>
<feature type="region of interest" description="Disordered" evidence="13">
    <location>
        <begin position="395"/>
        <end position="591"/>
    </location>
</feature>
<dbReference type="PANTHER" id="PTHR13145">
    <property type="entry name" value="SSM4 PROTEIN"/>
    <property type="match status" value="1"/>
</dbReference>
<sequence>MQEAAEGFEGPFFSTLEIVEALPLNAFTDTCRICSAPAEPDQPLFHPCKCSGTIRYIHQDWFVLFFSFLCRRVHSVPNLDSLTTWLSHSKKKTCDVCKHPYSFTKVYAPDMPSTLPPFLMMRQLAKQSFFAIIFGLRAFVVAIIWLAIVPLITVWSWRMYFSLGDNAAWWISDRPRPALPPEGNTGSLVSMGPFQYHVIAKAKEEVERAAQAAATPFPRPEPPFSDEDVPLVSWVLNHPVWLSVSSDIFTGQIIASLVVLTFVAIFLLREWIAQNARPGVFDDEVAVNQENGVLDVPRPPQEPARRQQHDVNARLALAQRQLEAMRALDAMLAGRDEEVADFDPNRRRDADELDRFAELRARRRQRNATNIPGDIIPERDVKQERIRRRNFARRLHAARQSGARRRHEMGGLPNAPGAPLNPADLPSLPSPEISSVEDFQSDASGQPSSPSSTPVAASSTPSPPATFFPDVTLERPAGSIPFSFVFPPPGQPVPSSSTSNQTDTSNISPPGYVGPTFAVPPASSTTSEEENPFPTTFRQHPLPPTISHMPNPVIRRPPMPSTVTPISGPSTPSGKTAKTPLASPSLATYRAPEDLNVDDEYFGRNATAEAGPSMLNGTHVEDDDELVANSDGFDHFFKDEGAVSDSVDEETLAGDEHDGERMSPVGASEGSESETEDDEEEEEDDDEEGFVRIPAIGEELAQEVLEGLDAEHDEDEDEDEDADGANAPWDAEEDDRLVPRNEQVVAGVADDADDARPQDVAGQGDPIAGELNDDLEGGVEDDMDGAMEAIGLRGPVYGVFQNAALMIFLLDTAIGVGICLPFTIGKTSALLSLDPTRVFHLAHLPIRAIRLITDPVVDGVVFLISHFVVPPYMRLGRFLWNLLMTVTLSLIRVALGQGRADSAKDACISTFDLILDATNRSMEFFSSKTVEEVVLPTPAPTSSWLDRTMPAFMNTIESYFAPIGKEVRVGSSELLDGWKQFATGDGPSERIFSVFLGYIMVALGLGIYLNVLTVGNVRSAGRAVRVAVRQQLLVLKVATFIFIELVVFPFGCGLVLDLCTIWLFPEANLASRAVFFYQAPLTAMFYHWIAGTMFMYSFAVLLSGCRSVMRPGAMWFIKDPQDQNSHPIRDILDRPTLVQLRKIFISGIMYSFVVAITVGSVAGLLLLGSRSIMPFRWKNREPLSNVPIDLLFLHFVLPYTMVYFRPRKALKKIATVVWKYLAARLRLTSYFFGGRYGAEEFTPRTWNFNIFRARTAHDAVLADYDGTFRRVPHTDHLALPRDMRATVAVTATGQPVDDGAKLLMAQQDGETLKAKRNIQDDYTVVYIPPHFRYRIIGFITLLWIIGALCLGLSVSAPILLGRAFFRLFTPKEVHDGYSVIAGFYLLWGCYVVGRSIDKVDKRRQRVDHGGPRAPLWVVVVKHGMVWMGKSSYMVFSLGVVIPVFIAIVADLYMIIPIRLFLEPDWVPRIRVVDSWALGLLYMRIVLRVTRVHPEHQVARGIQQIKHNGWTNPDPVAATKDVILPLLGGLVGMILLPGVLFRGVQYLIPSVAFDTRFMFTHVYPGIFVVTALARSSLLLHDGLASWSQSVRDKEFLVEMRLKNHEPESMPPQEVETPEATLEEPQAAIDAPAQLDEIAGEVSD</sequence>
<evidence type="ECO:0000256" key="5">
    <source>
        <dbReference type="ARBA" id="ARBA00022679"/>
    </source>
</evidence>
<feature type="transmembrane region" description="Helical" evidence="14">
    <location>
        <begin position="844"/>
        <end position="869"/>
    </location>
</feature>
<feature type="domain" description="RING-CH-type" evidence="15">
    <location>
        <begin position="23"/>
        <end position="104"/>
    </location>
</feature>
<evidence type="ECO:0000256" key="10">
    <source>
        <dbReference type="ARBA" id="ARBA00022833"/>
    </source>
</evidence>
<feature type="transmembrane region" description="Helical" evidence="14">
    <location>
        <begin position="1033"/>
        <end position="1064"/>
    </location>
</feature>
<feature type="transmembrane region" description="Helical" evidence="14">
    <location>
        <begin position="248"/>
        <end position="268"/>
    </location>
</feature>
<dbReference type="PANTHER" id="PTHR13145:SF0">
    <property type="entry name" value="E3 UBIQUITIN-PROTEIN LIGASE MARCHF6"/>
    <property type="match status" value="1"/>
</dbReference>
<feature type="transmembrane region" description="Helical" evidence="14">
    <location>
        <begin position="1143"/>
        <end position="1166"/>
    </location>
</feature>
<feature type="transmembrane region" description="Helical" evidence="14">
    <location>
        <begin position="991"/>
        <end position="1012"/>
    </location>
</feature>
<dbReference type="EMBL" id="JBBXMP010000039">
    <property type="protein sequence ID" value="KAL0066092.1"/>
    <property type="molecule type" value="Genomic_DNA"/>
</dbReference>
<feature type="transmembrane region" description="Helical" evidence="14">
    <location>
        <begin position="1186"/>
        <end position="1204"/>
    </location>
</feature>
<keyword evidence="5" id="KW-0808">Transferase</keyword>
<evidence type="ECO:0000256" key="9">
    <source>
        <dbReference type="ARBA" id="ARBA00022786"/>
    </source>
</evidence>
<evidence type="ECO:0000256" key="11">
    <source>
        <dbReference type="ARBA" id="ARBA00022989"/>
    </source>
</evidence>
<feature type="transmembrane region" description="Helical" evidence="14">
    <location>
        <begin position="1521"/>
        <end position="1540"/>
    </location>
</feature>